<dbReference type="Gene3D" id="3.30.420.10">
    <property type="entry name" value="Ribonuclease H-like superfamily/Ribonuclease H"/>
    <property type="match status" value="1"/>
</dbReference>
<dbReference type="EC" id="3.1.11.1" evidence="2 13"/>
<dbReference type="NCBIfam" id="NF008746">
    <property type="entry name" value="PRK11779.1"/>
    <property type="match status" value="1"/>
</dbReference>
<comment type="subunit">
    <text evidence="12">Monomer. Interacts with ssb (via C-terminus); this interaction stimulates the exonuclease activity by recruiting the enzyme to its substrate.</text>
</comment>
<organism evidence="18 19">
    <name type="scientific">Granulosicoccus antarcticus IMCC3135</name>
    <dbReference type="NCBI Taxonomy" id="1192854"/>
    <lineage>
        <taxon>Bacteria</taxon>
        <taxon>Pseudomonadati</taxon>
        <taxon>Pseudomonadota</taxon>
        <taxon>Gammaproteobacteria</taxon>
        <taxon>Chromatiales</taxon>
        <taxon>Granulosicoccaceae</taxon>
        <taxon>Granulosicoccus</taxon>
    </lineage>
</organism>
<reference evidence="18 19" key="1">
    <citation type="submission" date="2016-12" db="EMBL/GenBank/DDBJ databases">
        <authorList>
            <person name="Song W.-J."/>
            <person name="Kurnit D.M."/>
        </authorList>
    </citation>
    <scope>NUCLEOTIDE SEQUENCE [LARGE SCALE GENOMIC DNA]</scope>
    <source>
        <strain evidence="18 19">IMCC3135</strain>
    </source>
</reference>
<dbReference type="InterPro" id="IPR023607">
    <property type="entry name" value="Exodeoxyribonuclease_I"/>
</dbReference>
<accession>A0A2Z2P339</accession>
<dbReference type="Pfam" id="PF26016">
    <property type="entry name" value="ExoI_C"/>
    <property type="match status" value="1"/>
</dbReference>
<dbReference type="KEGG" id="gai:IMCC3135_24865"/>
<dbReference type="CDD" id="cd06138">
    <property type="entry name" value="ExoI_N"/>
    <property type="match status" value="1"/>
</dbReference>
<evidence type="ECO:0000256" key="8">
    <source>
        <dbReference type="ARBA" id="ARBA00022839"/>
    </source>
</evidence>
<dbReference type="InterPro" id="IPR038649">
    <property type="entry name" value="EXOI_SH3_sf"/>
</dbReference>
<dbReference type="GO" id="GO:0046872">
    <property type="term" value="F:metal ion binding"/>
    <property type="evidence" value="ECO:0007669"/>
    <property type="project" value="UniProtKB-KW"/>
</dbReference>
<keyword evidence="7 13" id="KW-0378">Hydrolase</keyword>
<keyword evidence="8 13" id="KW-0269">Exonuclease</keyword>
<proteinExistence type="predicted"/>
<evidence type="ECO:0000256" key="13">
    <source>
        <dbReference type="PIRNR" id="PIRNR000977"/>
    </source>
</evidence>
<evidence type="ECO:0000256" key="15">
    <source>
        <dbReference type="PIRSR" id="PIRSR000977-2"/>
    </source>
</evidence>
<feature type="binding site" evidence="14">
    <location>
        <position position="157"/>
    </location>
    <ligand>
        <name>substrate</name>
    </ligand>
</feature>
<dbReference type="GO" id="GO:0003677">
    <property type="term" value="F:DNA binding"/>
    <property type="evidence" value="ECO:0007669"/>
    <property type="project" value="UniProtKB-KW"/>
</dbReference>
<comment type="catalytic activity">
    <reaction evidence="1 13">
        <text>Exonucleolytic cleavage in the 3'- to 5'-direction to yield nucleoside 5'-phosphates.</text>
        <dbReference type="EC" id="3.1.11.1"/>
    </reaction>
</comment>
<dbReference type="InterPro" id="IPR013520">
    <property type="entry name" value="Ribonucl_H"/>
</dbReference>
<feature type="binding site" evidence="15">
    <location>
        <position position="9"/>
    </location>
    <ligand>
        <name>Mg(2+)</name>
        <dbReference type="ChEBI" id="CHEBI:18420"/>
        <label>2</label>
    </ligand>
</feature>
<comment type="cofactor">
    <cofactor evidence="15">
        <name>Mg(2+)</name>
        <dbReference type="ChEBI" id="CHEBI:18420"/>
    </cofactor>
    <text evidence="15">Binds 2 Mg(2+) ions per monomer.</text>
</comment>
<keyword evidence="5 15" id="KW-0479">Metal-binding</keyword>
<evidence type="ECO:0000259" key="16">
    <source>
        <dbReference type="PROSITE" id="PS51784"/>
    </source>
</evidence>
<dbReference type="PANTHER" id="PTHR11046">
    <property type="entry name" value="OLIGORIBONUCLEASE, MITOCHONDRIAL"/>
    <property type="match status" value="1"/>
</dbReference>
<dbReference type="Pfam" id="PF08411">
    <property type="entry name" value="ExoI_SH3"/>
    <property type="match status" value="1"/>
</dbReference>
<dbReference type="InterPro" id="IPR036397">
    <property type="entry name" value="RNaseH_sf"/>
</dbReference>
<keyword evidence="19" id="KW-1185">Reference proteome</keyword>
<evidence type="ECO:0000256" key="11">
    <source>
        <dbReference type="ARBA" id="ARBA00023204"/>
    </source>
</evidence>
<dbReference type="EMBL" id="CP018632">
    <property type="protein sequence ID" value="ASJ75037.1"/>
    <property type="molecule type" value="Genomic_DNA"/>
</dbReference>
<dbReference type="PROSITE" id="PS51785">
    <property type="entry name" value="EXOI_C"/>
    <property type="match status" value="1"/>
</dbReference>
<protein>
    <recommendedName>
        <fullName evidence="3 13">Exodeoxyribonuclease I</fullName>
        <ecNumber evidence="2 13">3.1.11.1</ecNumber>
    </recommendedName>
</protein>
<dbReference type="GO" id="GO:0000175">
    <property type="term" value="F:3'-5'-RNA exonuclease activity"/>
    <property type="evidence" value="ECO:0007669"/>
    <property type="project" value="InterPro"/>
</dbReference>
<dbReference type="InterPro" id="IPR013620">
    <property type="entry name" value="Exonuc_1_SH3"/>
</dbReference>
<dbReference type="Pfam" id="PF00929">
    <property type="entry name" value="RNase_T"/>
    <property type="match status" value="1"/>
</dbReference>
<keyword evidence="4 13" id="KW-0540">Nuclease</keyword>
<feature type="domain" description="ExoI C-terminal" evidence="17">
    <location>
        <begin position="356"/>
        <end position="480"/>
    </location>
</feature>
<dbReference type="PROSITE" id="PS51784">
    <property type="entry name" value="EXOI_SH3"/>
    <property type="match status" value="1"/>
</dbReference>
<feature type="binding site" evidence="14">
    <location>
        <position position="9"/>
    </location>
    <ligand>
        <name>substrate</name>
    </ligand>
</feature>
<dbReference type="PIRSF" id="PIRSF000977">
    <property type="entry name" value="Exodeoxyribonuclease_I"/>
    <property type="match status" value="1"/>
</dbReference>
<evidence type="ECO:0000256" key="4">
    <source>
        <dbReference type="ARBA" id="ARBA00022722"/>
    </source>
</evidence>
<feature type="binding site" evidence="15">
    <location>
        <position position="7"/>
    </location>
    <ligand>
        <name>Mg(2+)</name>
        <dbReference type="ChEBI" id="CHEBI:18420"/>
        <label>1</label>
    </ligand>
</feature>
<dbReference type="SUPFAM" id="SSF53098">
    <property type="entry name" value="Ribonuclease H-like"/>
    <property type="match status" value="1"/>
</dbReference>
<keyword evidence="11 13" id="KW-0234">DNA repair</keyword>
<evidence type="ECO:0000256" key="5">
    <source>
        <dbReference type="ARBA" id="ARBA00022723"/>
    </source>
</evidence>
<evidence type="ECO:0000256" key="7">
    <source>
        <dbReference type="ARBA" id="ARBA00022801"/>
    </source>
</evidence>
<dbReference type="PANTHER" id="PTHR11046:SF11">
    <property type="entry name" value="EXODEOXYRIBONUCLEASE I"/>
    <property type="match status" value="1"/>
</dbReference>
<dbReference type="InterPro" id="IPR058561">
    <property type="entry name" value="Exonuc_1_C"/>
</dbReference>
<dbReference type="Gene3D" id="3.30.1520.20">
    <property type="entry name" value="Exonuclease ExoI, domain 2"/>
    <property type="match status" value="1"/>
</dbReference>
<evidence type="ECO:0000256" key="14">
    <source>
        <dbReference type="PIRSR" id="PIRSR000977-1"/>
    </source>
</evidence>
<evidence type="ECO:0000256" key="6">
    <source>
        <dbReference type="ARBA" id="ARBA00022763"/>
    </source>
</evidence>
<name>A0A2Z2P339_9GAMM</name>
<feature type="domain" description="ExoI SH3-like" evidence="16">
    <location>
        <begin position="194"/>
        <end position="352"/>
    </location>
</feature>
<evidence type="ECO:0000259" key="17">
    <source>
        <dbReference type="PROSITE" id="PS51785"/>
    </source>
</evidence>
<dbReference type="InterPro" id="IPR012337">
    <property type="entry name" value="RNaseH-like_sf"/>
</dbReference>
<evidence type="ECO:0000256" key="1">
    <source>
        <dbReference type="ARBA" id="ARBA00000563"/>
    </source>
</evidence>
<dbReference type="Proteomes" id="UP000250079">
    <property type="component" value="Chromosome"/>
</dbReference>
<dbReference type="InterPro" id="IPR022894">
    <property type="entry name" value="Oligoribonuclease"/>
</dbReference>
<gene>
    <name evidence="18" type="primary">sbcB</name>
    <name evidence="18" type="ORF">IMCC3135_24865</name>
</gene>
<evidence type="ECO:0000256" key="12">
    <source>
        <dbReference type="ARBA" id="ARBA00046792"/>
    </source>
</evidence>
<evidence type="ECO:0000256" key="10">
    <source>
        <dbReference type="ARBA" id="ARBA00023125"/>
    </source>
</evidence>
<keyword evidence="6 13" id="KW-0227">DNA damage</keyword>
<evidence type="ECO:0000313" key="19">
    <source>
        <dbReference type="Proteomes" id="UP000250079"/>
    </source>
</evidence>
<dbReference type="GO" id="GO:0006281">
    <property type="term" value="P:DNA repair"/>
    <property type="evidence" value="ECO:0007669"/>
    <property type="project" value="UniProtKB-KW"/>
</dbReference>
<dbReference type="InterPro" id="IPR034747">
    <property type="entry name" value="EXOI_SH3"/>
</dbReference>
<evidence type="ECO:0000256" key="3">
    <source>
        <dbReference type="ARBA" id="ARBA00019900"/>
    </source>
</evidence>
<feature type="binding site" evidence="15">
    <location>
        <position position="178"/>
    </location>
    <ligand>
        <name>Mg(2+)</name>
        <dbReference type="ChEBI" id="CHEBI:18420"/>
        <label>2</label>
    </ligand>
</feature>
<evidence type="ECO:0000256" key="2">
    <source>
        <dbReference type="ARBA" id="ARBA00012108"/>
    </source>
</evidence>
<dbReference type="FunFam" id="3.30.420.10:FF:000033">
    <property type="entry name" value="Exodeoxyribonuclease I"/>
    <property type="match status" value="1"/>
</dbReference>
<keyword evidence="10" id="KW-0238">DNA-binding</keyword>
<dbReference type="Gene3D" id="1.20.1280.70">
    <property type="entry name" value="Exonuclease ExoI, domain 3"/>
    <property type="match status" value="1"/>
</dbReference>
<evidence type="ECO:0000256" key="9">
    <source>
        <dbReference type="ARBA" id="ARBA00022842"/>
    </source>
</evidence>
<evidence type="ECO:0000313" key="18">
    <source>
        <dbReference type="EMBL" id="ASJ75037.1"/>
    </source>
</evidence>
<keyword evidence="9 15" id="KW-0460">Magnesium</keyword>
<dbReference type="SMART" id="SM00479">
    <property type="entry name" value="EXOIII"/>
    <property type="match status" value="1"/>
</dbReference>
<sequence length="480" mass="54923">MSFYWFDYETFGTQPAWDRPCQFAGVRTDEDLNVIGEPMTLYCRQSEDYLPQPAACRVTGITPQLANEKGLCEAHFIQRILDEIGAQDTCSVGYNSIRFDDEFTRHTLFRNLQDPYEQEWKNGNSRWDLIDVVRLTRALRPEGIQWPFHEDGSASNRLEDLSAINGIEHGQAHDAMSDVWATIGMAKLIRDTQPRLFNHVFSHRGKASVAQLLNPQERTVRLQVSGMVAGSRHNVAAILPLSKHPDNANGVIVLDLQDDPRYLLELDADEIARRLYQPASERKDTDAPRPGLRTVQINKCPVIVPLSTLRPVDAERLQINRAQIDQHAAWAQEVCNNEHVLEQIRRALSRQWQDDSKIDVDGTLYSGAFLSSSDKKSLQTIRKLSPEKLALKLEQVSGHFDDKRLDAMVWRYLARSFPDALTPEQSLRWQQECVTRLSDNHSAWLGYESYQQALDEIEWTPAERELQQALNVYSLQLQST</sequence>
<dbReference type="AlphaFoldDB" id="A0A2Z2P339"/>
<dbReference type="GO" id="GO:0008310">
    <property type="term" value="F:single-stranded DNA 3'-5' DNA exonuclease activity"/>
    <property type="evidence" value="ECO:0007669"/>
    <property type="project" value="UniProtKB-EC"/>
</dbReference>